<dbReference type="AlphaFoldDB" id="A0AAJ5WSQ2"/>
<gene>
    <name evidence="1" type="ORF">P0Y53_01030</name>
</gene>
<proteinExistence type="predicted"/>
<evidence type="ECO:0000313" key="2">
    <source>
        <dbReference type="Proteomes" id="UP001220610"/>
    </source>
</evidence>
<accession>A0AAJ5WSQ2</accession>
<dbReference type="Proteomes" id="UP001220610">
    <property type="component" value="Chromosome"/>
</dbReference>
<dbReference type="EMBL" id="CP119311">
    <property type="protein sequence ID" value="WEK36070.1"/>
    <property type="molecule type" value="Genomic_DNA"/>
</dbReference>
<reference evidence="1" key="1">
    <citation type="submission" date="2023-03" db="EMBL/GenBank/DDBJ databases">
        <title>Andean soil-derived lignocellulolytic bacterial consortium as a source of novel taxa and putative plastic-active enzymes.</title>
        <authorList>
            <person name="Diaz-Garcia L."/>
            <person name="Chuvochina M."/>
            <person name="Feuerriegel G."/>
            <person name="Bunk B."/>
            <person name="Sproer C."/>
            <person name="Streit W.R."/>
            <person name="Rodriguez L.M."/>
            <person name="Overmann J."/>
            <person name="Jimenez D.J."/>
        </authorList>
    </citation>
    <scope>NUCLEOTIDE SEQUENCE</scope>
    <source>
        <strain evidence="1">MAG 7</strain>
    </source>
</reference>
<sequence length="99" mass="11667">MARDKRYVAVKALIENGRIKMFQEIFEFIPKTVVAADLGKHNVRFSKMIGRVEKFTNEELFLLAGFIQIPNEKIIELMMNQYNHRRVKKKVVTDVKKAR</sequence>
<name>A0AAJ5WSQ2_9BACT</name>
<evidence type="ECO:0000313" key="1">
    <source>
        <dbReference type="EMBL" id="WEK36070.1"/>
    </source>
</evidence>
<protein>
    <submittedName>
        <fullName evidence="1">Uncharacterized protein</fullName>
    </submittedName>
</protein>
<organism evidence="1 2">
    <name type="scientific">Candidatus Pseudobacter hemicellulosilyticus</name>
    <dbReference type="NCBI Taxonomy" id="3121375"/>
    <lineage>
        <taxon>Bacteria</taxon>
        <taxon>Pseudomonadati</taxon>
        <taxon>Bacteroidota</taxon>
        <taxon>Chitinophagia</taxon>
        <taxon>Chitinophagales</taxon>
        <taxon>Chitinophagaceae</taxon>
        <taxon>Pseudobacter</taxon>
    </lineage>
</organism>